<feature type="transmembrane region" description="Helical" evidence="1">
    <location>
        <begin position="6"/>
        <end position="27"/>
    </location>
</feature>
<evidence type="ECO:0000313" key="3">
    <source>
        <dbReference type="Proteomes" id="UP000246410"/>
    </source>
</evidence>
<organism evidence="2 3">
    <name type="scientific">Nocardia neocaledoniensis</name>
    <dbReference type="NCBI Taxonomy" id="236511"/>
    <lineage>
        <taxon>Bacteria</taxon>
        <taxon>Bacillati</taxon>
        <taxon>Actinomycetota</taxon>
        <taxon>Actinomycetes</taxon>
        <taxon>Mycobacteriales</taxon>
        <taxon>Nocardiaceae</taxon>
        <taxon>Nocardia</taxon>
    </lineage>
</organism>
<feature type="transmembrane region" description="Helical" evidence="1">
    <location>
        <begin position="68"/>
        <end position="88"/>
    </location>
</feature>
<comment type="caution">
    <text evidence="2">The sequence shown here is derived from an EMBL/GenBank/DDBJ whole genome shotgun (WGS) entry which is preliminary data.</text>
</comment>
<dbReference type="AlphaFoldDB" id="A0A317N7R7"/>
<reference evidence="2 3" key="1">
    <citation type="submission" date="2018-05" db="EMBL/GenBank/DDBJ databases">
        <title>Genomic Encyclopedia of Type Strains, Phase IV (KMG-IV): sequencing the most valuable type-strain genomes for metagenomic binning, comparative biology and taxonomic classification.</title>
        <authorList>
            <person name="Goeker M."/>
        </authorList>
    </citation>
    <scope>NUCLEOTIDE SEQUENCE [LARGE SCALE GENOMIC DNA]</scope>
    <source>
        <strain evidence="2 3">DSM 44717</strain>
    </source>
</reference>
<evidence type="ECO:0000256" key="1">
    <source>
        <dbReference type="SAM" id="Phobius"/>
    </source>
</evidence>
<feature type="transmembrane region" description="Helical" evidence="1">
    <location>
        <begin position="94"/>
        <end position="114"/>
    </location>
</feature>
<keyword evidence="1" id="KW-0472">Membrane</keyword>
<accession>A0A317N7R7</accession>
<evidence type="ECO:0000313" key="2">
    <source>
        <dbReference type="EMBL" id="PWV71104.1"/>
    </source>
</evidence>
<dbReference type="Proteomes" id="UP000246410">
    <property type="component" value="Unassembled WGS sequence"/>
</dbReference>
<dbReference type="EMBL" id="QGTL01000011">
    <property type="protein sequence ID" value="PWV71104.1"/>
    <property type="molecule type" value="Genomic_DNA"/>
</dbReference>
<protein>
    <submittedName>
        <fullName evidence="2">Uncharacterized protein</fullName>
    </submittedName>
</protein>
<name>A0A317N7R7_9NOCA</name>
<keyword evidence="1" id="KW-0812">Transmembrane</keyword>
<keyword evidence="1" id="KW-1133">Transmembrane helix</keyword>
<dbReference type="RefSeq" id="WP_110040199.1">
    <property type="nucleotide sequence ID" value="NZ_QGTL01000011.1"/>
</dbReference>
<proteinExistence type="predicted"/>
<sequence length="177" mass="18396">MPSREARTLVAVIEIAIAAAFLSMPVVRHRYGGAAMASAQTELARQGVRTSALHEHGMRFDASGHESAAPLGVAAIMLGAAALNLAGLDLARPVNWVVLGLVLLGNCVIVYSNLTATKSVKAAFARAGDSELARIDVPALLDRAEAGFPAWTWTLQKVRNTVVFGGALLGLAVSVLG</sequence>
<gene>
    <name evidence="2" type="ORF">DFR69_11193</name>
</gene>
<keyword evidence="3" id="KW-1185">Reference proteome</keyword>